<reference evidence="7" key="1">
    <citation type="submission" date="2021-02" db="EMBL/GenBank/DDBJ databases">
        <authorList>
            <person name="Nowell W R."/>
        </authorList>
    </citation>
    <scope>NUCLEOTIDE SEQUENCE</scope>
</reference>
<feature type="transmembrane region" description="Helical" evidence="6">
    <location>
        <begin position="20"/>
        <end position="43"/>
    </location>
</feature>
<evidence type="ECO:0000313" key="8">
    <source>
        <dbReference type="EMBL" id="CAF0931178.1"/>
    </source>
</evidence>
<evidence type="ECO:0000256" key="6">
    <source>
        <dbReference type="RuleBase" id="RU361218"/>
    </source>
</evidence>
<evidence type="ECO:0000256" key="4">
    <source>
        <dbReference type="ARBA" id="ARBA00022989"/>
    </source>
</evidence>
<dbReference type="EMBL" id="CAJNOJ010000041">
    <property type="protein sequence ID" value="CAF0931178.1"/>
    <property type="molecule type" value="Genomic_DNA"/>
</dbReference>
<proteinExistence type="inferred from homology"/>
<dbReference type="Proteomes" id="UP000663828">
    <property type="component" value="Unassembled WGS sequence"/>
</dbReference>
<dbReference type="OrthoDB" id="5870230at2759"/>
<keyword evidence="5 6" id="KW-0472">Membrane</keyword>
<evidence type="ECO:0000256" key="1">
    <source>
        <dbReference type="ARBA" id="ARBA00004141"/>
    </source>
</evidence>
<protein>
    <recommendedName>
        <fullName evidence="6">Tetraspanin</fullName>
    </recommendedName>
</protein>
<evidence type="ECO:0000256" key="3">
    <source>
        <dbReference type="ARBA" id="ARBA00022692"/>
    </source>
</evidence>
<feature type="transmembrane region" description="Helical" evidence="6">
    <location>
        <begin position="72"/>
        <end position="92"/>
    </location>
</feature>
<dbReference type="PRINTS" id="PR00259">
    <property type="entry name" value="TMFOUR"/>
</dbReference>
<dbReference type="Pfam" id="PF00335">
    <property type="entry name" value="Tetraspanin"/>
    <property type="match status" value="1"/>
</dbReference>
<comment type="subcellular location">
    <subcellularLocation>
        <location evidence="1 6">Membrane</location>
        <topology evidence="1 6">Multi-pass membrane protein</topology>
    </subcellularLocation>
</comment>
<dbReference type="EMBL" id="CAJNOR010000001">
    <property type="protein sequence ID" value="CAF0743068.1"/>
    <property type="molecule type" value="Genomic_DNA"/>
</dbReference>
<dbReference type="AlphaFoldDB" id="A0A813NZH4"/>
<dbReference type="InterPro" id="IPR000301">
    <property type="entry name" value="Tetraspanin_animals"/>
</dbReference>
<evidence type="ECO:0000313" key="9">
    <source>
        <dbReference type="Proteomes" id="UP000663828"/>
    </source>
</evidence>
<sequence>MASGRGRGSMSLGMKLIRFLIVLLNLAFIMVGLILLAIGVFVVRDPKMQQLRPLLNPDIAAQYSQGLSNIEIFAIGLIAVGGVLLLIGFLGCCGAIKGFRFLHLLYAAVVGLVILAEIAIVVIFFLYQSRFRTQLVAKLQDSIAVNYVGIPLNNKTVANSASLSWDFAQFNLQCCGAVNKNDFIRAGNWTRQNPYDTSKQLVVPFTCCPLNATKSWTQLPTNYSSATQCATTGETAYVQGCYDRLADILSSYKTGVIIGGVVVLVIEVLALVFAVLLYRRKEDEVYDTL</sequence>
<evidence type="ECO:0000313" key="7">
    <source>
        <dbReference type="EMBL" id="CAF0743068.1"/>
    </source>
</evidence>
<dbReference type="SUPFAM" id="SSF48652">
    <property type="entry name" value="Tetraspanin"/>
    <property type="match status" value="1"/>
</dbReference>
<evidence type="ECO:0000256" key="5">
    <source>
        <dbReference type="ARBA" id="ARBA00023136"/>
    </source>
</evidence>
<feature type="transmembrane region" description="Helical" evidence="6">
    <location>
        <begin position="104"/>
        <end position="127"/>
    </location>
</feature>
<accession>A0A813NZH4</accession>
<keyword evidence="3 6" id="KW-0812">Transmembrane</keyword>
<keyword evidence="4 6" id="KW-1133">Transmembrane helix</keyword>
<dbReference type="PANTHER" id="PTHR19282:SF551">
    <property type="entry name" value="RE08073P-RELATED"/>
    <property type="match status" value="1"/>
</dbReference>
<dbReference type="Proteomes" id="UP000663852">
    <property type="component" value="Unassembled WGS sequence"/>
</dbReference>
<dbReference type="InterPro" id="IPR018499">
    <property type="entry name" value="Tetraspanin/Peripherin"/>
</dbReference>
<comment type="similarity">
    <text evidence="2 6">Belongs to the tetraspanin (TM4SF) family.</text>
</comment>
<evidence type="ECO:0000256" key="2">
    <source>
        <dbReference type="ARBA" id="ARBA00006840"/>
    </source>
</evidence>
<dbReference type="Gene3D" id="1.10.1450.10">
    <property type="entry name" value="Tetraspanin"/>
    <property type="match status" value="1"/>
</dbReference>
<keyword evidence="9" id="KW-1185">Reference proteome</keyword>
<dbReference type="PIRSF" id="PIRSF002419">
    <property type="entry name" value="Tetraspanin"/>
    <property type="match status" value="1"/>
</dbReference>
<gene>
    <name evidence="8" type="ORF">EDS130_LOCUS11301</name>
    <name evidence="7" type="ORF">XAT740_LOCUS12</name>
</gene>
<name>A0A813NZH4_ADIRI</name>
<dbReference type="GO" id="GO:0005886">
    <property type="term" value="C:plasma membrane"/>
    <property type="evidence" value="ECO:0007669"/>
    <property type="project" value="TreeGrafter"/>
</dbReference>
<feature type="transmembrane region" description="Helical" evidence="6">
    <location>
        <begin position="256"/>
        <end position="278"/>
    </location>
</feature>
<dbReference type="PANTHER" id="PTHR19282">
    <property type="entry name" value="TETRASPANIN"/>
    <property type="match status" value="1"/>
</dbReference>
<organism evidence="7 9">
    <name type="scientific">Adineta ricciae</name>
    <name type="common">Rotifer</name>
    <dbReference type="NCBI Taxonomy" id="249248"/>
    <lineage>
        <taxon>Eukaryota</taxon>
        <taxon>Metazoa</taxon>
        <taxon>Spiralia</taxon>
        <taxon>Gnathifera</taxon>
        <taxon>Rotifera</taxon>
        <taxon>Eurotatoria</taxon>
        <taxon>Bdelloidea</taxon>
        <taxon>Adinetida</taxon>
        <taxon>Adinetidae</taxon>
        <taxon>Adineta</taxon>
    </lineage>
</organism>
<comment type="caution">
    <text evidence="7">The sequence shown here is derived from an EMBL/GenBank/DDBJ whole genome shotgun (WGS) entry which is preliminary data.</text>
</comment>
<dbReference type="InterPro" id="IPR008952">
    <property type="entry name" value="Tetraspanin_EC2_sf"/>
</dbReference>